<dbReference type="Pfam" id="PF01693">
    <property type="entry name" value="Cauli_VI"/>
    <property type="match status" value="1"/>
</dbReference>
<dbReference type="SUPFAM" id="SSF55658">
    <property type="entry name" value="L9 N-domain-like"/>
    <property type="match status" value="1"/>
</dbReference>
<sequence length="242" mass="26972">MASSGRKFTHYAVRIGRVPGIYTDWDEAEEQVLGFPRAKFKGFHSLEEEVTYMQEAKSRKLKGTQTSKVEWLAPEMQKMGVGSSQATYTHDEGSADVLSQSSGSVGGTGDSGGGICDLRGDGDVPSSDGRSFYSQFGGMMFSFRAELRCDEKGVMLQVDGCACSDEGRAREDAAYTLLEKLLIVTGHRIMDFNYRKMCAFQRRLQEEEQGEQGHLRERVAELERDCAALLEELDTYKKHLGF</sequence>
<dbReference type="InterPro" id="IPR009027">
    <property type="entry name" value="Ribosomal_bL9/RNase_H1_N"/>
</dbReference>
<protein>
    <recommendedName>
        <fullName evidence="3">Ribonuclease H1 N-terminal domain-containing protein</fullName>
    </recommendedName>
</protein>
<dbReference type="Proteomes" id="UP001341840">
    <property type="component" value="Unassembled WGS sequence"/>
</dbReference>
<comment type="caution">
    <text evidence="4">The sequence shown here is derived from an EMBL/GenBank/DDBJ whole genome shotgun (WGS) entry which is preliminary data.</text>
</comment>
<dbReference type="InterPro" id="IPR011320">
    <property type="entry name" value="RNase_H1_N"/>
</dbReference>
<feature type="domain" description="Ribonuclease H1 N-terminal" evidence="3">
    <location>
        <begin position="11"/>
        <end position="48"/>
    </location>
</feature>
<keyword evidence="1" id="KW-0175">Coiled coil</keyword>
<dbReference type="EMBL" id="JASCZI010000449">
    <property type="protein sequence ID" value="MED6111867.1"/>
    <property type="molecule type" value="Genomic_DNA"/>
</dbReference>
<organism evidence="4 5">
    <name type="scientific">Stylosanthes scabra</name>
    <dbReference type="NCBI Taxonomy" id="79078"/>
    <lineage>
        <taxon>Eukaryota</taxon>
        <taxon>Viridiplantae</taxon>
        <taxon>Streptophyta</taxon>
        <taxon>Embryophyta</taxon>
        <taxon>Tracheophyta</taxon>
        <taxon>Spermatophyta</taxon>
        <taxon>Magnoliopsida</taxon>
        <taxon>eudicotyledons</taxon>
        <taxon>Gunneridae</taxon>
        <taxon>Pentapetalae</taxon>
        <taxon>rosids</taxon>
        <taxon>fabids</taxon>
        <taxon>Fabales</taxon>
        <taxon>Fabaceae</taxon>
        <taxon>Papilionoideae</taxon>
        <taxon>50 kb inversion clade</taxon>
        <taxon>dalbergioids sensu lato</taxon>
        <taxon>Dalbergieae</taxon>
        <taxon>Pterocarpus clade</taxon>
        <taxon>Stylosanthes</taxon>
    </lineage>
</organism>
<accession>A0ABU6QK23</accession>
<evidence type="ECO:0000256" key="2">
    <source>
        <dbReference type="SAM" id="MobiDB-lite"/>
    </source>
</evidence>
<feature type="region of interest" description="Disordered" evidence="2">
    <location>
        <begin position="84"/>
        <end position="111"/>
    </location>
</feature>
<dbReference type="InterPro" id="IPR037056">
    <property type="entry name" value="RNase_H1_N_sf"/>
</dbReference>
<feature type="coiled-coil region" evidence="1">
    <location>
        <begin position="205"/>
        <end position="239"/>
    </location>
</feature>
<gene>
    <name evidence="4" type="ORF">PIB30_056306</name>
</gene>
<reference evidence="4 5" key="1">
    <citation type="journal article" date="2023" name="Plants (Basel)">
        <title>Bridging the Gap: Combining Genomics and Transcriptomics Approaches to Understand Stylosanthes scabra, an Orphan Legume from the Brazilian Caatinga.</title>
        <authorList>
            <person name="Ferreira-Neto J.R.C."/>
            <person name="da Silva M.D."/>
            <person name="Binneck E."/>
            <person name="de Melo N.F."/>
            <person name="da Silva R.H."/>
            <person name="de Melo A.L.T.M."/>
            <person name="Pandolfi V."/>
            <person name="Bustamante F.O."/>
            <person name="Brasileiro-Vidal A.C."/>
            <person name="Benko-Iseppon A.M."/>
        </authorList>
    </citation>
    <scope>NUCLEOTIDE SEQUENCE [LARGE SCALE GENOMIC DNA]</scope>
    <source>
        <tissue evidence="4">Leaves</tissue>
    </source>
</reference>
<keyword evidence="5" id="KW-1185">Reference proteome</keyword>
<evidence type="ECO:0000259" key="3">
    <source>
        <dbReference type="Pfam" id="PF01693"/>
    </source>
</evidence>
<dbReference type="Gene3D" id="3.40.970.10">
    <property type="entry name" value="Ribonuclease H1, N-terminal domain"/>
    <property type="match status" value="1"/>
</dbReference>
<proteinExistence type="predicted"/>
<evidence type="ECO:0000256" key="1">
    <source>
        <dbReference type="SAM" id="Coils"/>
    </source>
</evidence>
<evidence type="ECO:0000313" key="5">
    <source>
        <dbReference type="Proteomes" id="UP001341840"/>
    </source>
</evidence>
<evidence type="ECO:0000313" key="4">
    <source>
        <dbReference type="EMBL" id="MED6111867.1"/>
    </source>
</evidence>
<name>A0ABU6QK23_9FABA</name>